<reference evidence="6 7" key="1">
    <citation type="submission" date="2021-01" db="EMBL/GenBank/DDBJ databases">
        <title>Whole genome shotgun sequence of Actinoplanes couchii NBRC 106145.</title>
        <authorList>
            <person name="Komaki H."/>
            <person name="Tamura T."/>
        </authorList>
    </citation>
    <scope>NUCLEOTIDE SEQUENCE [LARGE SCALE GENOMIC DNA]</scope>
    <source>
        <strain evidence="6 7">NBRC 106145</strain>
    </source>
</reference>
<keyword evidence="3 5" id="KW-0067">ATP-binding</keyword>
<keyword evidence="1 5" id="KW-0436">Ligase</keyword>
<evidence type="ECO:0000256" key="5">
    <source>
        <dbReference type="HAMAP-Rule" id="MF_01609"/>
    </source>
</evidence>
<protein>
    <recommendedName>
        <fullName evidence="5">Putative glutamate--cysteine ligase 2</fullName>
        <ecNumber evidence="5">6.3.2.2</ecNumber>
    </recommendedName>
    <alternativeName>
        <fullName evidence="5">Gamma-glutamylcysteine synthetase 2</fullName>
        <shortName evidence="5">GCS 2</shortName>
        <shortName evidence="5">Gamma-GCS 2</shortName>
    </alternativeName>
</protein>
<comment type="catalytic activity">
    <reaction evidence="4 5">
        <text>L-cysteine + L-glutamate + ATP = gamma-L-glutamyl-L-cysteine + ADP + phosphate + H(+)</text>
        <dbReference type="Rhea" id="RHEA:13285"/>
        <dbReference type="ChEBI" id="CHEBI:15378"/>
        <dbReference type="ChEBI" id="CHEBI:29985"/>
        <dbReference type="ChEBI" id="CHEBI:30616"/>
        <dbReference type="ChEBI" id="CHEBI:35235"/>
        <dbReference type="ChEBI" id="CHEBI:43474"/>
        <dbReference type="ChEBI" id="CHEBI:58173"/>
        <dbReference type="ChEBI" id="CHEBI:456216"/>
        <dbReference type="EC" id="6.3.2.2"/>
    </reaction>
</comment>
<proteinExistence type="inferred from homology"/>
<evidence type="ECO:0000256" key="1">
    <source>
        <dbReference type="ARBA" id="ARBA00022598"/>
    </source>
</evidence>
<accession>A0ABQ3X618</accession>
<dbReference type="Pfam" id="PF04107">
    <property type="entry name" value="GCS2"/>
    <property type="match status" value="1"/>
</dbReference>
<dbReference type="PANTHER" id="PTHR36510:SF1">
    <property type="entry name" value="GLUTAMATE--CYSTEINE LIGASE 2-RELATED"/>
    <property type="match status" value="1"/>
</dbReference>
<evidence type="ECO:0000313" key="6">
    <source>
        <dbReference type="EMBL" id="GID53956.1"/>
    </source>
</evidence>
<comment type="caution">
    <text evidence="6">The sequence shown here is derived from an EMBL/GenBank/DDBJ whole genome shotgun (WGS) entry which is preliminary data.</text>
</comment>
<evidence type="ECO:0000313" key="7">
    <source>
        <dbReference type="Proteomes" id="UP000612282"/>
    </source>
</evidence>
<dbReference type="Gene3D" id="3.30.590.20">
    <property type="match status" value="1"/>
</dbReference>
<evidence type="ECO:0000256" key="4">
    <source>
        <dbReference type="ARBA" id="ARBA00048819"/>
    </source>
</evidence>
<dbReference type="GO" id="GO:0016874">
    <property type="term" value="F:ligase activity"/>
    <property type="evidence" value="ECO:0007669"/>
    <property type="project" value="UniProtKB-KW"/>
</dbReference>
<dbReference type="InterPro" id="IPR050141">
    <property type="entry name" value="GCL_type2/YbdK_subfam"/>
</dbReference>
<keyword evidence="7" id="KW-1185">Reference proteome</keyword>
<gene>
    <name evidence="6" type="ORF">Aco03nite_023600</name>
</gene>
<dbReference type="NCBIfam" id="NF010041">
    <property type="entry name" value="PRK13517.1-1"/>
    <property type="match status" value="1"/>
</dbReference>
<dbReference type="EC" id="6.3.2.2" evidence="5"/>
<dbReference type="InterPro" id="IPR006336">
    <property type="entry name" value="GCS2"/>
</dbReference>
<evidence type="ECO:0000256" key="2">
    <source>
        <dbReference type="ARBA" id="ARBA00022741"/>
    </source>
</evidence>
<evidence type="ECO:0000256" key="3">
    <source>
        <dbReference type="ARBA" id="ARBA00022840"/>
    </source>
</evidence>
<dbReference type="HAMAP" id="MF_01609">
    <property type="entry name" value="Glu_cys_ligase_2"/>
    <property type="match status" value="1"/>
</dbReference>
<dbReference type="EMBL" id="BOMG01000035">
    <property type="protein sequence ID" value="GID53956.1"/>
    <property type="molecule type" value="Genomic_DNA"/>
</dbReference>
<dbReference type="InterPro" id="IPR014746">
    <property type="entry name" value="Gln_synth/guanido_kin_cat_dom"/>
</dbReference>
<dbReference type="Proteomes" id="UP000612282">
    <property type="component" value="Unassembled WGS sequence"/>
</dbReference>
<organism evidence="6 7">
    <name type="scientific">Actinoplanes couchii</name>
    <dbReference type="NCBI Taxonomy" id="403638"/>
    <lineage>
        <taxon>Bacteria</taxon>
        <taxon>Bacillati</taxon>
        <taxon>Actinomycetota</taxon>
        <taxon>Actinomycetes</taxon>
        <taxon>Micromonosporales</taxon>
        <taxon>Micromonosporaceae</taxon>
        <taxon>Actinoplanes</taxon>
    </lineage>
</organism>
<keyword evidence="2 5" id="KW-0547">Nucleotide-binding</keyword>
<name>A0ABQ3X618_9ACTN</name>
<sequence>MSIVFVVIRPGITAAMETEISAGLAARAEQDDLHTLGVEEEYMLVDAVEPRAAELVEEVFAELPDGMRDVVQHEYYRSQIEVASPPQLELGELTTSLKRLRSGVAAAAERAGGRLVAVGTGPATGPNARLVDKDRYHRMREHFGDLSPGPGMCGTHVHVSIPDPDTGVQVLNHLRPWLPILQAATANSPLFGGRDTGYASWRSMMWERWPTVGPTPYLRSHEHYLTLVADLEASGAMLDEGMLYWYARLSASYPTVEIRMGDVMPTAEDAVLLAGLTRGLVATLVREVRAGTSAPDVAHPLLMAAHWRAAHDGLEGLNIDMATRQPRPAGRLLRQLFDYVRPELERHGDLETVTVLMGRLREQGTGAARQRALLARGGSVGDVVDWLARATRE</sequence>
<comment type="similarity">
    <text evidence="5">Belongs to the glutamate--cysteine ligase type 2 family. YbdK subfamily.</text>
</comment>
<dbReference type="NCBIfam" id="TIGR02050">
    <property type="entry name" value="gshA_cyan_rel"/>
    <property type="match status" value="1"/>
</dbReference>
<dbReference type="InterPro" id="IPR011793">
    <property type="entry name" value="YbdK"/>
</dbReference>
<comment type="function">
    <text evidence="5">ATP-dependent carboxylate-amine ligase which exhibits weak glutamate--cysteine ligase activity.</text>
</comment>
<dbReference type="PANTHER" id="PTHR36510">
    <property type="entry name" value="GLUTAMATE--CYSTEINE LIGASE 2-RELATED"/>
    <property type="match status" value="1"/>
</dbReference>
<dbReference type="SUPFAM" id="SSF55931">
    <property type="entry name" value="Glutamine synthetase/guanido kinase"/>
    <property type="match status" value="1"/>
</dbReference>